<accession>A0A1T4NI39</accession>
<evidence type="ECO:0000313" key="1">
    <source>
        <dbReference type="EMBL" id="SJZ78438.1"/>
    </source>
</evidence>
<protein>
    <submittedName>
        <fullName evidence="1">Uncharacterized protein</fullName>
    </submittedName>
</protein>
<gene>
    <name evidence="1" type="ORF">SAMN02745171_01126</name>
</gene>
<sequence>MEYKKQIEKGGESLYNIEKLLFEENMYFPVVSATQIERISPEGLAPLGMGAKDYICVNMKKYNHLSREQRYTIDRLLQ</sequence>
<name>A0A1T4NI39_9PORP</name>
<dbReference type="EMBL" id="FUXE01000010">
    <property type="protein sequence ID" value="SJZ78438.1"/>
    <property type="molecule type" value="Genomic_DNA"/>
</dbReference>
<evidence type="ECO:0000313" key="2">
    <source>
        <dbReference type="Proteomes" id="UP000190121"/>
    </source>
</evidence>
<reference evidence="2" key="1">
    <citation type="submission" date="2017-02" db="EMBL/GenBank/DDBJ databases">
        <authorList>
            <person name="Varghese N."/>
            <person name="Submissions S."/>
        </authorList>
    </citation>
    <scope>NUCLEOTIDE SEQUENCE [LARGE SCALE GENOMIC DNA]</scope>
    <source>
        <strain evidence="2">ATCC 51356</strain>
    </source>
</reference>
<dbReference type="Proteomes" id="UP000190121">
    <property type="component" value="Unassembled WGS sequence"/>
</dbReference>
<dbReference type="AlphaFoldDB" id="A0A1T4NI39"/>
<keyword evidence="2" id="KW-1185">Reference proteome</keyword>
<organism evidence="1 2">
    <name type="scientific">Porphyromonas circumdentaria</name>
    <dbReference type="NCBI Taxonomy" id="29524"/>
    <lineage>
        <taxon>Bacteria</taxon>
        <taxon>Pseudomonadati</taxon>
        <taxon>Bacteroidota</taxon>
        <taxon>Bacteroidia</taxon>
        <taxon>Bacteroidales</taxon>
        <taxon>Porphyromonadaceae</taxon>
        <taxon>Porphyromonas</taxon>
    </lineage>
</organism>
<proteinExistence type="predicted"/>